<name>A0A918J8R1_9ACTN</name>
<dbReference type="InterPro" id="IPR029039">
    <property type="entry name" value="Flavoprotein-like_sf"/>
</dbReference>
<evidence type="ECO:0000313" key="4">
    <source>
        <dbReference type="Proteomes" id="UP000620224"/>
    </source>
</evidence>
<evidence type="ECO:0000259" key="2">
    <source>
        <dbReference type="Pfam" id="PF03358"/>
    </source>
</evidence>
<protein>
    <submittedName>
        <fullName evidence="3">FMN reductase</fullName>
    </submittedName>
</protein>
<dbReference type="PANTHER" id="PTHR30543">
    <property type="entry name" value="CHROMATE REDUCTASE"/>
    <property type="match status" value="1"/>
</dbReference>
<reference evidence="3" key="1">
    <citation type="journal article" date="2014" name="Int. J. Syst. Evol. Microbiol.">
        <title>Complete genome sequence of Corynebacterium casei LMG S-19264T (=DSM 44701T), isolated from a smear-ripened cheese.</title>
        <authorList>
            <consortium name="US DOE Joint Genome Institute (JGI-PGF)"/>
            <person name="Walter F."/>
            <person name="Albersmeier A."/>
            <person name="Kalinowski J."/>
            <person name="Ruckert C."/>
        </authorList>
    </citation>
    <scope>NUCLEOTIDE SEQUENCE</scope>
    <source>
        <strain evidence="3">JCM 4490</strain>
    </source>
</reference>
<dbReference type="Pfam" id="PF03358">
    <property type="entry name" value="FMN_red"/>
    <property type="match status" value="1"/>
</dbReference>
<evidence type="ECO:0000313" key="3">
    <source>
        <dbReference type="EMBL" id="GGW51776.1"/>
    </source>
</evidence>
<dbReference type="GO" id="GO:0005829">
    <property type="term" value="C:cytosol"/>
    <property type="evidence" value="ECO:0007669"/>
    <property type="project" value="TreeGrafter"/>
</dbReference>
<dbReference type="Proteomes" id="UP000620224">
    <property type="component" value="Unassembled WGS sequence"/>
</dbReference>
<feature type="domain" description="NADPH-dependent FMN reductase-like" evidence="2">
    <location>
        <begin position="40"/>
        <end position="183"/>
    </location>
</feature>
<accession>A0A918J8R1</accession>
<proteinExistence type="predicted"/>
<dbReference type="GO" id="GO:0010181">
    <property type="term" value="F:FMN binding"/>
    <property type="evidence" value="ECO:0007669"/>
    <property type="project" value="TreeGrafter"/>
</dbReference>
<dbReference type="InterPro" id="IPR005025">
    <property type="entry name" value="FMN_Rdtase-like_dom"/>
</dbReference>
<feature type="region of interest" description="Disordered" evidence="1">
    <location>
        <begin position="1"/>
        <end position="32"/>
    </location>
</feature>
<dbReference type="AlphaFoldDB" id="A0A918J8R1"/>
<dbReference type="PANTHER" id="PTHR30543:SF21">
    <property type="entry name" value="NAD(P)H-DEPENDENT FMN REDUCTASE LOT6"/>
    <property type="match status" value="1"/>
</dbReference>
<comment type="caution">
    <text evidence="3">The sequence shown here is derived from an EMBL/GenBank/DDBJ whole genome shotgun (WGS) entry which is preliminary data.</text>
</comment>
<dbReference type="InterPro" id="IPR050712">
    <property type="entry name" value="NAD(P)H-dep_reductase"/>
</dbReference>
<dbReference type="Gene3D" id="3.40.50.360">
    <property type="match status" value="1"/>
</dbReference>
<sequence>MSAPASTFSVTVTETETETEIQAETEAGTGAARAEEVPLRVAVVVGSVREGRQGRAVTDWFLTAAGEEAGFDLDVIDLADVDLPLVMPGWGGAPDPRAAAALREVSPRLAAADAFVIVTPEYNHSFPAVLKNLVDWHRAEWQAKPVGFVSYGGLGGGLRAVEQLRLVFAEMHAVTVRDSVSLHGPWSGLDKDGIPRDAALCAGAAKGMLGQLGWWGRVLRAARAEHPYAG</sequence>
<gene>
    <name evidence="3" type="ORF">GCM10010503_30800</name>
</gene>
<dbReference type="GO" id="GO:0016491">
    <property type="term" value="F:oxidoreductase activity"/>
    <property type="evidence" value="ECO:0007669"/>
    <property type="project" value="InterPro"/>
</dbReference>
<reference evidence="3" key="2">
    <citation type="submission" date="2020-09" db="EMBL/GenBank/DDBJ databases">
        <authorList>
            <person name="Sun Q."/>
            <person name="Ohkuma M."/>
        </authorList>
    </citation>
    <scope>NUCLEOTIDE SEQUENCE</scope>
    <source>
        <strain evidence="3">JCM 4490</strain>
    </source>
</reference>
<organism evidence="3 4">
    <name type="scientific">Streptomyces lucensis JCM 4490</name>
    <dbReference type="NCBI Taxonomy" id="1306176"/>
    <lineage>
        <taxon>Bacteria</taxon>
        <taxon>Bacillati</taxon>
        <taxon>Actinomycetota</taxon>
        <taxon>Actinomycetes</taxon>
        <taxon>Kitasatosporales</taxon>
        <taxon>Streptomycetaceae</taxon>
        <taxon>Streptomyces</taxon>
    </lineage>
</organism>
<feature type="compositionally biased region" description="Low complexity" evidence="1">
    <location>
        <begin position="1"/>
        <end position="14"/>
    </location>
</feature>
<dbReference type="EMBL" id="BMUE01000006">
    <property type="protein sequence ID" value="GGW51776.1"/>
    <property type="molecule type" value="Genomic_DNA"/>
</dbReference>
<dbReference type="SUPFAM" id="SSF52218">
    <property type="entry name" value="Flavoproteins"/>
    <property type="match status" value="1"/>
</dbReference>
<evidence type="ECO:0000256" key="1">
    <source>
        <dbReference type="SAM" id="MobiDB-lite"/>
    </source>
</evidence>
<keyword evidence="4" id="KW-1185">Reference proteome</keyword>